<protein>
    <submittedName>
        <fullName evidence="1">Uncharacterized protein</fullName>
    </submittedName>
</protein>
<accession>A0A1M6LJU0</accession>
<reference evidence="1 2" key="1">
    <citation type="submission" date="2016-11" db="EMBL/GenBank/DDBJ databases">
        <authorList>
            <person name="Jaros S."/>
            <person name="Januszkiewicz K."/>
            <person name="Wedrychowicz H."/>
        </authorList>
    </citation>
    <scope>NUCLEOTIDE SEQUENCE [LARGE SCALE GENOMIC DNA]</scope>
    <source>
        <strain evidence="1 2">GAS499</strain>
    </source>
</reference>
<dbReference type="AlphaFoldDB" id="A0A1M6LJU0"/>
<sequence>MTRTPTNKRADEEARLAYAPVGGLPFNDGLAMIRDLFKTDDMGACDLIVRGKRLAAATATESAA</sequence>
<name>A0A1M6LJU0_9BRAD</name>
<evidence type="ECO:0000313" key="1">
    <source>
        <dbReference type="EMBL" id="SHJ71466.1"/>
    </source>
</evidence>
<evidence type="ECO:0000313" key="2">
    <source>
        <dbReference type="Proteomes" id="UP000189935"/>
    </source>
</evidence>
<proteinExistence type="predicted"/>
<gene>
    <name evidence="1" type="ORF">SAMN05444159_1297</name>
</gene>
<dbReference type="Proteomes" id="UP000189935">
    <property type="component" value="Chromosome I"/>
</dbReference>
<dbReference type="EMBL" id="LT670844">
    <property type="protein sequence ID" value="SHJ71466.1"/>
    <property type="molecule type" value="Genomic_DNA"/>
</dbReference>
<organism evidence="1 2">
    <name type="scientific">Bradyrhizobium lablabi</name>
    <dbReference type="NCBI Taxonomy" id="722472"/>
    <lineage>
        <taxon>Bacteria</taxon>
        <taxon>Pseudomonadati</taxon>
        <taxon>Pseudomonadota</taxon>
        <taxon>Alphaproteobacteria</taxon>
        <taxon>Hyphomicrobiales</taxon>
        <taxon>Nitrobacteraceae</taxon>
        <taxon>Bradyrhizobium</taxon>
    </lineage>
</organism>
<dbReference type="RefSeq" id="WP_079537434.1">
    <property type="nucleotide sequence ID" value="NZ_LT670844.1"/>
</dbReference>